<dbReference type="RefSeq" id="XP_065651366.1">
    <property type="nucleotide sequence ID" value="XM_065795294.1"/>
</dbReference>
<gene>
    <name evidence="3" type="primary">LOC136079528</name>
</gene>
<feature type="region of interest" description="Disordered" evidence="1">
    <location>
        <begin position="915"/>
        <end position="935"/>
    </location>
</feature>
<evidence type="ECO:0000313" key="2">
    <source>
        <dbReference type="Proteomes" id="UP001652625"/>
    </source>
</evidence>
<reference evidence="3" key="1">
    <citation type="submission" date="2025-08" db="UniProtKB">
        <authorList>
            <consortium name="RefSeq"/>
        </authorList>
    </citation>
    <scope>IDENTIFICATION</scope>
</reference>
<proteinExistence type="predicted"/>
<dbReference type="Gene3D" id="3.30.160.360">
    <property type="match status" value="2"/>
</dbReference>
<sequence length="935" mass="106626">MKKLLWDGVINIGVAVEQFYSGSFKCNKGYSARRIIITERNQFDCYCNVLESGNSQPIFECILKNGEEKIGMSCSMNPTTAAKKILKIANVNVSIKSGNTFFGFDRKEVVNLMNATNNTASETVNKNDKVVNKDYSLSSSFPSRNLKWHGIVDYGIAVDNINFHCKLGSGSFNLHCGYESIRIAKTINFDEIEIHCRVVCENQIPIFKVFTIELPLASFSNVKATVCVKQMLNFLGIESKKKWSGYEFFGFMKPEVLKIISANHMNVEVSSKQTKISVKKVFKKVEFEDHIPLRCALSIRSRNAGETSSLLNSKSVNARNEAIHELVEYISFGDVKSYIQHLYTKNPSIITETIDKIEKRVELNCSQTAELLLGKCNLSQRGYKSLRAIMSKNLIDLPTYTNVREYCLTAEVGQILKIHNDSESICKCMGARTNLAETLQCIISCKKLLHEMEFLSIEKQADLFTYLKQIDSKLYNSIDSTKRTLFIKDTGDNFRAASRFPTEQTSFSLLNLKKLINSPSGQFITTLWRGSESKVMLDTHVKCHYEELTDLIIHGINLVTPENNSVEHFNVLCFFVADLGFLKNIIGLCSCTSTYGCYHCLLKKDKWSLKIKQSGEKRSVAVMTELGEKVESVLGETPDHNSALFKKTQLENYGQWTTMLFKGFVIDLMPPCGLHLILAHHRYMYKFMYNVINKRNMDNIISKAFRNIGCTYLAYQIEQYFKSKKKSYDGSETLKIIGNDCKLLESNIDTFLNSFLADGENWHDQSALKLRQILDLYKRFASLANDVRSTAPDLSGTFNERCEEYFQKFITYAGSDCTEGMPYLHYLRSHVGKLMVFYARFGWGYGMFNCNASEHLNKQIKFSEINETNLDIARFQTIIRLMRLQQFILTDSVMPKTKEIICSVCKIPGHNKKNKSCPLHPSHPPIQFEESDEEV</sequence>
<protein>
    <submittedName>
        <fullName evidence="3">Uncharacterized protein LOC136079528</fullName>
    </submittedName>
</protein>
<name>A0ABM4BQE7_HYDVU</name>
<keyword evidence="2" id="KW-1185">Reference proteome</keyword>
<accession>A0ABM4BQE7</accession>
<evidence type="ECO:0000256" key="1">
    <source>
        <dbReference type="SAM" id="MobiDB-lite"/>
    </source>
</evidence>
<dbReference type="GeneID" id="136079528"/>
<evidence type="ECO:0000313" key="3">
    <source>
        <dbReference type="RefSeq" id="XP_065651366.1"/>
    </source>
</evidence>
<organism evidence="2 3">
    <name type="scientific">Hydra vulgaris</name>
    <name type="common">Hydra</name>
    <name type="synonym">Hydra attenuata</name>
    <dbReference type="NCBI Taxonomy" id="6087"/>
    <lineage>
        <taxon>Eukaryota</taxon>
        <taxon>Metazoa</taxon>
        <taxon>Cnidaria</taxon>
        <taxon>Hydrozoa</taxon>
        <taxon>Hydroidolina</taxon>
        <taxon>Anthoathecata</taxon>
        <taxon>Aplanulata</taxon>
        <taxon>Hydridae</taxon>
        <taxon>Hydra</taxon>
    </lineage>
</organism>
<dbReference type="Proteomes" id="UP001652625">
    <property type="component" value="Chromosome 04"/>
</dbReference>